<dbReference type="OrthoDB" id="1930760at2759"/>
<evidence type="ECO:0000259" key="1">
    <source>
        <dbReference type="Pfam" id="PF01323"/>
    </source>
</evidence>
<feature type="non-terminal residue" evidence="2">
    <location>
        <position position="1"/>
    </location>
</feature>
<keyword evidence="3" id="KW-1185">Reference proteome</keyword>
<dbReference type="CDD" id="cd03024">
    <property type="entry name" value="DsbA_FrnE"/>
    <property type="match status" value="1"/>
</dbReference>
<dbReference type="PANTHER" id="PTHR13887:SF41">
    <property type="entry name" value="THIOREDOXIN SUPERFAMILY PROTEIN"/>
    <property type="match status" value="1"/>
</dbReference>
<dbReference type="SUPFAM" id="SSF52833">
    <property type="entry name" value="Thioredoxin-like"/>
    <property type="match status" value="1"/>
</dbReference>
<name>A0A3M6UP83_POCDA</name>
<dbReference type="Pfam" id="PF01323">
    <property type="entry name" value="DSBA"/>
    <property type="match status" value="1"/>
</dbReference>
<evidence type="ECO:0000313" key="3">
    <source>
        <dbReference type="Proteomes" id="UP000275408"/>
    </source>
</evidence>
<protein>
    <recommendedName>
        <fullName evidence="1">DSBA-like thioredoxin domain-containing protein</fullName>
    </recommendedName>
</protein>
<proteinExistence type="predicted"/>
<comment type="caution">
    <text evidence="2">The sequence shown here is derived from an EMBL/GenBank/DDBJ whole genome shotgun (WGS) entry which is preliminary data.</text>
</comment>
<evidence type="ECO:0000313" key="2">
    <source>
        <dbReference type="EMBL" id="RMX55409.1"/>
    </source>
</evidence>
<dbReference type="Gene3D" id="3.40.30.10">
    <property type="entry name" value="Glutaredoxin"/>
    <property type="match status" value="1"/>
</dbReference>
<reference evidence="2 3" key="1">
    <citation type="journal article" date="2018" name="Sci. Rep.">
        <title>Comparative analysis of the Pocillopora damicornis genome highlights role of immune system in coral evolution.</title>
        <authorList>
            <person name="Cunning R."/>
            <person name="Bay R.A."/>
            <person name="Gillette P."/>
            <person name="Baker A.C."/>
            <person name="Traylor-Knowles N."/>
        </authorList>
    </citation>
    <scope>NUCLEOTIDE SEQUENCE [LARGE SCALE GENOMIC DNA]</scope>
    <source>
        <strain evidence="2">RSMAS</strain>
        <tissue evidence="2">Whole animal</tissue>
    </source>
</reference>
<dbReference type="InterPro" id="IPR001853">
    <property type="entry name" value="DSBA-like_thioredoxin_dom"/>
</dbReference>
<accession>A0A3M6UP83</accession>
<dbReference type="PANTHER" id="PTHR13887">
    <property type="entry name" value="GLUTATHIONE S-TRANSFERASE KAPPA"/>
    <property type="match status" value="1"/>
</dbReference>
<dbReference type="AlphaFoldDB" id="A0A3M6UP83"/>
<organism evidence="2 3">
    <name type="scientific">Pocillopora damicornis</name>
    <name type="common">Cauliflower coral</name>
    <name type="synonym">Millepora damicornis</name>
    <dbReference type="NCBI Taxonomy" id="46731"/>
    <lineage>
        <taxon>Eukaryota</taxon>
        <taxon>Metazoa</taxon>
        <taxon>Cnidaria</taxon>
        <taxon>Anthozoa</taxon>
        <taxon>Hexacorallia</taxon>
        <taxon>Scleractinia</taxon>
        <taxon>Astrocoeniina</taxon>
        <taxon>Pocilloporidae</taxon>
        <taxon>Pocillopora</taxon>
    </lineage>
</organism>
<dbReference type="STRING" id="46731.A0A3M6UP83"/>
<dbReference type="InterPro" id="IPR036249">
    <property type="entry name" value="Thioredoxin-like_sf"/>
</dbReference>
<dbReference type="EMBL" id="RCHS01001065">
    <property type="protein sequence ID" value="RMX55409.1"/>
    <property type="molecule type" value="Genomic_DNA"/>
</dbReference>
<gene>
    <name evidence="2" type="ORF">pdam_00010144</name>
</gene>
<feature type="domain" description="DSBA-like thioredoxin" evidence="1">
    <location>
        <begin position="11"/>
        <end position="206"/>
    </location>
</feature>
<dbReference type="Proteomes" id="UP000275408">
    <property type="component" value="Unassembled WGS sequence"/>
</dbReference>
<sequence length="217" mass="24177">NDHIPLFSFRCFVGKRHLEEAMKVFSNDLSFVVTWKPFFLNPTTPEAGIPLIQYLTQKYGPRAGAMAKDGTSPLTKAGLNVGINFTTDRLIVNTLKSHCMLDYAKSEGKQNLLAENLFKIYFEQGKNINSTDVLAQVAVDTGLNIDAMEKHLKDKSVVSRVQEEAMEAHDEGVHGVPFFNIHLKGESQKIAGFSGAQPPETFKSIFQQLLNRFKASV</sequence>
<dbReference type="GO" id="GO:0016491">
    <property type="term" value="F:oxidoreductase activity"/>
    <property type="evidence" value="ECO:0007669"/>
    <property type="project" value="InterPro"/>
</dbReference>